<dbReference type="InterPro" id="IPR010989">
    <property type="entry name" value="SNARE"/>
</dbReference>
<dbReference type="Proteomes" id="UP000828390">
    <property type="component" value="Unassembled WGS sequence"/>
</dbReference>
<dbReference type="Pfam" id="PF05739">
    <property type="entry name" value="SNARE"/>
    <property type="match status" value="1"/>
</dbReference>
<keyword evidence="3" id="KW-0812">Transmembrane</keyword>
<dbReference type="GO" id="GO:0000149">
    <property type="term" value="F:SNARE binding"/>
    <property type="evidence" value="ECO:0007669"/>
    <property type="project" value="TreeGrafter"/>
</dbReference>
<dbReference type="GO" id="GO:0006886">
    <property type="term" value="P:intracellular protein transport"/>
    <property type="evidence" value="ECO:0007669"/>
    <property type="project" value="TreeGrafter"/>
</dbReference>
<dbReference type="AlphaFoldDB" id="A0A9D4DJA7"/>
<dbReference type="Gene3D" id="1.20.5.110">
    <property type="match status" value="1"/>
</dbReference>
<dbReference type="SMART" id="SM00397">
    <property type="entry name" value="t_SNARE"/>
    <property type="match status" value="1"/>
</dbReference>
<accession>A0A9D4DJA7</accession>
<comment type="similarity">
    <text evidence="1">Belongs to the syntaxin family.</text>
</comment>
<keyword evidence="6" id="KW-1185">Reference proteome</keyword>
<dbReference type="PROSITE" id="PS50192">
    <property type="entry name" value="T_SNARE"/>
    <property type="match status" value="1"/>
</dbReference>
<feature type="domain" description="T-SNARE coiled-coil homology" evidence="4">
    <location>
        <begin position="166"/>
        <end position="228"/>
    </location>
</feature>
<dbReference type="GO" id="GO:0006887">
    <property type="term" value="P:exocytosis"/>
    <property type="evidence" value="ECO:0007669"/>
    <property type="project" value="TreeGrafter"/>
</dbReference>
<dbReference type="EMBL" id="JAIWYP010000010">
    <property type="protein sequence ID" value="KAH3749122.1"/>
    <property type="molecule type" value="Genomic_DNA"/>
</dbReference>
<keyword evidence="2" id="KW-0175">Coiled coil</keyword>
<evidence type="ECO:0000259" key="4">
    <source>
        <dbReference type="PROSITE" id="PS50192"/>
    </source>
</evidence>
<evidence type="ECO:0000313" key="6">
    <source>
        <dbReference type="Proteomes" id="UP000828390"/>
    </source>
</evidence>
<organism evidence="5 6">
    <name type="scientific">Dreissena polymorpha</name>
    <name type="common">Zebra mussel</name>
    <name type="synonym">Mytilus polymorpha</name>
    <dbReference type="NCBI Taxonomy" id="45954"/>
    <lineage>
        <taxon>Eukaryota</taxon>
        <taxon>Metazoa</taxon>
        <taxon>Spiralia</taxon>
        <taxon>Lophotrochozoa</taxon>
        <taxon>Mollusca</taxon>
        <taxon>Bivalvia</taxon>
        <taxon>Autobranchia</taxon>
        <taxon>Heteroconchia</taxon>
        <taxon>Euheterodonta</taxon>
        <taxon>Imparidentia</taxon>
        <taxon>Neoheterodontei</taxon>
        <taxon>Myida</taxon>
        <taxon>Dreissenoidea</taxon>
        <taxon>Dreissenidae</taxon>
        <taxon>Dreissena</taxon>
    </lineage>
</organism>
<dbReference type="GO" id="GO:0012505">
    <property type="term" value="C:endomembrane system"/>
    <property type="evidence" value="ECO:0007669"/>
    <property type="project" value="TreeGrafter"/>
</dbReference>
<dbReference type="GO" id="GO:0048278">
    <property type="term" value="P:vesicle docking"/>
    <property type="evidence" value="ECO:0007669"/>
    <property type="project" value="TreeGrafter"/>
</dbReference>
<evidence type="ECO:0000256" key="1">
    <source>
        <dbReference type="ARBA" id="ARBA00009063"/>
    </source>
</evidence>
<dbReference type="InterPro" id="IPR045242">
    <property type="entry name" value="Syntaxin"/>
</dbReference>
<reference evidence="5" key="1">
    <citation type="journal article" date="2019" name="bioRxiv">
        <title>The Genome of the Zebra Mussel, Dreissena polymorpha: A Resource for Invasive Species Research.</title>
        <authorList>
            <person name="McCartney M.A."/>
            <person name="Auch B."/>
            <person name="Kono T."/>
            <person name="Mallez S."/>
            <person name="Zhang Y."/>
            <person name="Obille A."/>
            <person name="Becker A."/>
            <person name="Abrahante J.E."/>
            <person name="Garbe J."/>
            <person name="Badalamenti J.P."/>
            <person name="Herman A."/>
            <person name="Mangelson H."/>
            <person name="Liachko I."/>
            <person name="Sullivan S."/>
            <person name="Sone E.D."/>
            <person name="Koren S."/>
            <person name="Silverstein K.A.T."/>
            <person name="Beckman K.B."/>
            <person name="Gohl D.M."/>
        </authorList>
    </citation>
    <scope>NUCLEOTIDE SEQUENCE</scope>
    <source>
        <strain evidence="5">Duluth1</strain>
        <tissue evidence="5">Whole animal</tissue>
    </source>
</reference>
<comment type="caution">
    <text evidence="5">The sequence shown here is derived from an EMBL/GenBank/DDBJ whole genome shotgun (WGS) entry which is preliminary data.</text>
</comment>
<sequence length="326" mass="36321">MANVAPLTTALSLLPATNYTKYPLRRMEISIRKFIQVIDIDLKRLHRHKINVEKFSRLQDWSSLNNEQINASRTIQQIKANVQEIEKCRLQVKDEDLEAFDERILPMKKSALGSVQDFFSIATESSRSAENTPDDVTTMLFPGPGLTLIGHGQSHDDLLQTQVAERPEHSEVAQSWEILQDNLQELNTMIHQFAAAVQDQQEGIDRIENNMEKAQIDVQEGVKQLGKASKYKAAMIPIIGAAIGTAVAGPLGLLVGLKIGGLATVAGGTMGYIGGRFVKKRRQEVTDIELSQLSRASSMPDVKTIEKQETKWSLWGRQRTTTESDT</sequence>
<feature type="transmembrane region" description="Helical" evidence="3">
    <location>
        <begin position="259"/>
        <end position="278"/>
    </location>
</feature>
<reference evidence="5" key="2">
    <citation type="submission" date="2020-11" db="EMBL/GenBank/DDBJ databases">
        <authorList>
            <person name="McCartney M.A."/>
            <person name="Auch B."/>
            <person name="Kono T."/>
            <person name="Mallez S."/>
            <person name="Becker A."/>
            <person name="Gohl D.M."/>
            <person name="Silverstein K.A.T."/>
            <person name="Koren S."/>
            <person name="Bechman K.B."/>
            <person name="Herman A."/>
            <person name="Abrahante J.E."/>
            <person name="Garbe J."/>
        </authorList>
    </citation>
    <scope>NUCLEOTIDE SEQUENCE</scope>
    <source>
        <strain evidence="5">Duluth1</strain>
        <tissue evidence="5">Whole animal</tissue>
    </source>
</reference>
<keyword evidence="3" id="KW-1133">Transmembrane helix</keyword>
<feature type="transmembrane region" description="Helical" evidence="3">
    <location>
        <begin position="233"/>
        <end position="253"/>
    </location>
</feature>
<dbReference type="GO" id="GO:0000421">
    <property type="term" value="C:autophagosome membrane"/>
    <property type="evidence" value="ECO:0007669"/>
    <property type="project" value="TreeGrafter"/>
</dbReference>
<dbReference type="GO" id="GO:0005886">
    <property type="term" value="C:plasma membrane"/>
    <property type="evidence" value="ECO:0007669"/>
    <property type="project" value="TreeGrafter"/>
</dbReference>
<dbReference type="GO" id="GO:0031201">
    <property type="term" value="C:SNARE complex"/>
    <property type="evidence" value="ECO:0007669"/>
    <property type="project" value="TreeGrafter"/>
</dbReference>
<dbReference type="GO" id="GO:0006906">
    <property type="term" value="P:vesicle fusion"/>
    <property type="evidence" value="ECO:0007669"/>
    <property type="project" value="TreeGrafter"/>
</dbReference>
<gene>
    <name evidence="5" type="ORF">DPMN_183613</name>
</gene>
<dbReference type="SUPFAM" id="SSF47661">
    <property type="entry name" value="t-snare proteins"/>
    <property type="match status" value="1"/>
</dbReference>
<proteinExistence type="inferred from homology"/>
<name>A0A9D4DJA7_DREPO</name>
<evidence type="ECO:0000313" key="5">
    <source>
        <dbReference type="EMBL" id="KAH3749122.1"/>
    </source>
</evidence>
<feature type="coiled-coil region" evidence="2">
    <location>
        <begin position="197"/>
        <end position="224"/>
    </location>
</feature>
<evidence type="ECO:0000256" key="3">
    <source>
        <dbReference type="SAM" id="Phobius"/>
    </source>
</evidence>
<evidence type="ECO:0000256" key="2">
    <source>
        <dbReference type="SAM" id="Coils"/>
    </source>
</evidence>
<dbReference type="PANTHER" id="PTHR19957:SF139">
    <property type="entry name" value="SYNTAXIN-17"/>
    <property type="match status" value="1"/>
</dbReference>
<dbReference type="GO" id="GO:0005484">
    <property type="term" value="F:SNAP receptor activity"/>
    <property type="evidence" value="ECO:0007669"/>
    <property type="project" value="TreeGrafter"/>
</dbReference>
<dbReference type="Pfam" id="PF26585">
    <property type="entry name" value="STX17_N"/>
    <property type="match status" value="1"/>
</dbReference>
<keyword evidence="3" id="KW-0472">Membrane</keyword>
<dbReference type="PANTHER" id="PTHR19957">
    <property type="entry name" value="SYNTAXIN"/>
    <property type="match status" value="1"/>
</dbReference>
<dbReference type="InterPro" id="IPR059001">
    <property type="entry name" value="STX17_N"/>
</dbReference>
<dbReference type="InterPro" id="IPR000727">
    <property type="entry name" value="T_SNARE_dom"/>
</dbReference>
<protein>
    <recommendedName>
        <fullName evidence="4">t-SNARE coiled-coil homology domain-containing protein</fullName>
    </recommendedName>
</protein>